<dbReference type="EMBL" id="ML733401">
    <property type="protein sequence ID" value="KAB8224163.1"/>
    <property type="molecule type" value="Genomic_DNA"/>
</dbReference>
<name>A0A5N6F4Q2_9EURO</name>
<keyword evidence="3" id="KW-1185">Reference proteome</keyword>
<evidence type="ECO:0000256" key="1">
    <source>
        <dbReference type="SAM" id="MobiDB-lite"/>
    </source>
</evidence>
<proteinExistence type="predicted"/>
<protein>
    <submittedName>
        <fullName evidence="2">Uncharacterized protein</fullName>
    </submittedName>
</protein>
<evidence type="ECO:0000313" key="2">
    <source>
        <dbReference type="EMBL" id="KAB8224163.1"/>
    </source>
</evidence>
<feature type="region of interest" description="Disordered" evidence="1">
    <location>
        <begin position="66"/>
        <end position="96"/>
    </location>
</feature>
<reference evidence="2 3" key="1">
    <citation type="submission" date="2019-04" db="EMBL/GenBank/DDBJ databases">
        <title>Fungal friends and foes A comparative genomics study of 23 Aspergillus species from section Flavi.</title>
        <authorList>
            <consortium name="DOE Joint Genome Institute"/>
            <person name="Kjaerbolling I."/>
            <person name="Vesth T.C."/>
            <person name="Frisvad J.C."/>
            <person name="Nybo J.L."/>
            <person name="Theobald S."/>
            <person name="Kildgaard S."/>
            <person name="Petersen T.I."/>
            <person name="Kuo A."/>
            <person name="Sato A."/>
            <person name="Lyhne E.K."/>
            <person name="Kogle M.E."/>
            <person name="Wiebenga A."/>
            <person name="Kun R.S."/>
            <person name="Lubbers R.J."/>
            <person name="Makela M.R."/>
            <person name="Barry K."/>
            <person name="Chovatia M."/>
            <person name="Clum A."/>
            <person name="Daum C."/>
            <person name="Haridas S."/>
            <person name="He G."/>
            <person name="LaButti K."/>
            <person name="Lipzen A."/>
            <person name="Mondo S."/>
            <person name="Pangilinan J."/>
            <person name="Riley R."/>
            <person name="Salamov A."/>
            <person name="Simmons B.A."/>
            <person name="Magnuson J.K."/>
            <person name="Henrissat B."/>
            <person name="Mortensen U.H."/>
            <person name="Larsen T.O."/>
            <person name="De vries R.P."/>
            <person name="Grigoriev I.V."/>
            <person name="Machida M."/>
            <person name="Baker S.E."/>
            <person name="Andersen M.R."/>
        </authorList>
    </citation>
    <scope>NUCLEOTIDE SEQUENCE [LARGE SCALE GENOMIC DNA]</scope>
    <source>
        <strain evidence="2 3">CBS 126849</strain>
    </source>
</reference>
<evidence type="ECO:0000313" key="3">
    <source>
        <dbReference type="Proteomes" id="UP000326799"/>
    </source>
</evidence>
<feature type="compositionally biased region" description="Basic and acidic residues" evidence="1">
    <location>
        <begin position="85"/>
        <end position="94"/>
    </location>
</feature>
<sequence length="123" mass="13079">MITNVINPPIYIARIGSSMICQSPSSPQGLVDSSIGIHDKSSGYSIGTDLVAKRVETTHYRPSTLSFPLPVQLPPGTPGSGPSKNSEDPDHDESCLAVRQPMPLGISLPECFPRPWLRGLVGG</sequence>
<accession>A0A5N6F4Q2</accession>
<gene>
    <name evidence="2" type="ORF">BDV33DRAFT_166002</name>
</gene>
<dbReference type="Proteomes" id="UP000326799">
    <property type="component" value="Unassembled WGS sequence"/>
</dbReference>
<organism evidence="2 3">
    <name type="scientific">Aspergillus novoparasiticus</name>
    <dbReference type="NCBI Taxonomy" id="986946"/>
    <lineage>
        <taxon>Eukaryota</taxon>
        <taxon>Fungi</taxon>
        <taxon>Dikarya</taxon>
        <taxon>Ascomycota</taxon>
        <taxon>Pezizomycotina</taxon>
        <taxon>Eurotiomycetes</taxon>
        <taxon>Eurotiomycetidae</taxon>
        <taxon>Eurotiales</taxon>
        <taxon>Aspergillaceae</taxon>
        <taxon>Aspergillus</taxon>
        <taxon>Aspergillus subgen. Circumdati</taxon>
    </lineage>
</organism>
<dbReference type="AlphaFoldDB" id="A0A5N6F4Q2"/>